<dbReference type="InterPro" id="IPR003915">
    <property type="entry name" value="PKD_2"/>
</dbReference>
<feature type="transmembrane region" description="Helical" evidence="21">
    <location>
        <begin position="73"/>
        <end position="98"/>
    </location>
</feature>
<dbReference type="PROSITE" id="PS00018">
    <property type="entry name" value="EF_HAND_1"/>
    <property type="match status" value="1"/>
</dbReference>
<dbReference type="Proteomes" id="UP000663873">
    <property type="component" value="Unassembled WGS sequence"/>
</dbReference>
<evidence type="ECO:0000256" key="2">
    <source>
        <dbReference type="ARBA" id="ARBA00004541"/>
    </source>
</evidence>
<evidence type="ECO:0000256" key="14">
    <source>
        <dbReference type="ARBA" id="ARBA00023157"/>
    </source>
</evidence>
<dbReference type="GO" id="GO:0005929">
    <property type="term" value="C:cilium"/>
    <property type="evidence" value="ECO:0007669"/>
    <property type="project" value="UniProtKB-SubCell"/>
</dbReference>
<keyword evidence="14" id="KW-1015">Disulfide bond</keyword>
<dbReference type="PROSITE" id="PS50222">
    <property type="entry name" value="EF_HAND_2"/>
    <property type="match status" value="1"/>
</dbReference>
<keyword evidence="8 21" id="KW-0812">Transmembrane</keyword>
<accession>A0A821GAF3</accession>
<keyword evidence="19" id="KW-0109">Calcium transport</keyword>
<organism evidence="23 24">
    <name type="scientific">Rotaria socialis</name>
    <dbReference type="NCBI Taxonomy" id="392032"/>
    <lineage>
        <taxon>Eukaryota</taxon>
        <taxon>Metazoa</taxon>
        <taxon>Spiralia</taxon>
        <taxon>Gnathifera</taxon>
        <taxon>Rotifera</taxon>
        <taxon>Eurotatoria</taxon>
        <taxon>Bdelloidea</taxon>
        <taxon>Philodinida</taxon>
        <taxon>Philodinidae</taxon>
        <taxon>Rotaria</taxon>
    </lineage>
</organism>
<keyword evidence="6" id="KW-1003">Cell membrane</keyword>
<sequence length="251" mass="29261">MTQLSETLTKCAKDISGFAIMFFIVFFAFAQLGYLTFGIQIEGFRAFHYSVYTLFLVILGTFDFPALQQAHRMIGPIFFLTYVFFVFFVLLNMFLAIINDTYQEVKAELQDKKSSFEISDFVKQGYAKMRDRLTDKRDRIADIRKALSLADINKDKRLEFEEWRQEMKSRGYAEAEIETMFSKYDKNGDRILDEEEQQALSDDLLQQNDAILREMDELKLTTKSTKPIKNPIIDDDENDENKDAPSENVKA</sequence>
<dbReference type="FunFam" id="1.10.287.70:FF:000055">
    <property type="entry name" value="Polycystic kidney disease 2-like 1"/>
    <property type="match status" value="1"/>
</dbReference>
<name>A0A821GAF3_9BILA</name>
<dbReference type="PANTHER" id="PTHR10877">
    <property type="entry name" value="POLYCYSTIN FAMILY MEMBER"/>
    <property type="match status" value="1"/>
</dbReference>
<dbReference type="Gene3D" id="1.10.238.10">
    <property type="entry name" value="EF-hand"/>
    <property type="match status" value="1"/>
</dbReference>
<keyword evidence="24" id="KW-1185">Reference proteome</keyword>
<evidence type="ECO:0000256" key="1">
    <source>
        <dbReference type="ARBA" id="ARBA00004138"/>
    </source>
</evidence>
<feature type="region of interest" description="Disordered" evidence="20">
    <location>
        <begin position="217"/>
        <end position="251"/>
    </location>
</feature>
<dbReference type="GO" id="GO:0005262">
    <property type="term" value="F:calcium channel activity"/>
    <property type="evidence" value="ECO:0007669"/>
    <property type="project" value="UniProtKB-KW"/>
</dbReference>
<evidence type="ECO:0000313" key="24">
    <source>
        <dbReference type="Proteomes" id="UP000663873"/>
    </source>
</evidence>
<evidence type="ECO:0000256" key="8">
    <source>
        <dbReference type="ARBA" id="ARBA00022692"/>
    </source>
</evidence>
<evidence type="ECO:0000256" key="15">
    <source>
        <dbReference type="ARBA" id="ARBA00023180"/>
    </source>
</evidence>
<evidence type="ECO:0000256" key="20">
    <source>
        <dbReference type="SAM" id="MobiDB-lite"/>
    </source>
</evidence>
<keyword evidence="11" id="KW-0175">Coiled coil</keyword>
<keyword evidence="15" id="KW-0325">Glycoprotein</keyword>
<evidence type="ECO:0000256" key="7">
    <source>
        <dbReference type="ARBA" id="ARBA00022673"/>
    </source>
</evidence>
<keyword evidence="12 19" id="KW-0406">Ion transport</keyword>
<evidence type="ECO:0000256" key="10">
    <source>
        <dbReference type="ARBA" id="ARBA00022989"/>
    </source>
</evidence>
<feature type="binding site" evidence="19">
    <location>
        <position position="185"/>
    </location>
    <ligand>
        <name>Ca(2+)</name>
        <dbReference type="ChEBI" id="CHEBI:29108"/>
        <label>2</label>
    </ligand>
</feature>
<dbReference type="Pfam" id="PF08016">
    <property type="entry name" value="PKD_channel"/>
    <property type="match status" value="1"/>
</dbReference>
<evidence type="ECO:0000313" key="23">
    <source>
        <dbReference type="EMBL" id="CAF4663143.1"/>
    </source>
</evidence>
<feature type="binding site" evidence="19">
    <location>
        <position position="196"/>
    </location>
    <ligand>
        <name>Ca(2+)</name>
        <dbReference type="ChEBI" id="CHEBI:29108"/>
        <label>2</label>
    </ligand>
</feature>
<keyword evidence="16" id="KW-0966">Cell projection</keyword>
<dbReference type="InterPro" id="IPR011992">
    <property type="entry name" value="EF-hand-dom_pair"/>
</dbReference>
<dbReference type="InterPro" id="IPR013122">
    <property type="entry name" value="PKD1_2_channel"/>
</dbReference>
<gene>
    <name evidence="23" type="ORF">UJA718_LOCUS34361</name>
</gene>
<dbReference type="AlphaFoldDB" id="A0A821GAF3"/>
<dbReference type="PANTHER" id="PTHR10877:SF183">
    <property type="entry name" value="AT14535P-RELATED"/>
    <property type="match status" value="1"/>
</dbReference>
<evidence type="ECO:0000256" key="11">
    <source>
        <dbReference type="ARBA" id="ARBA00023054"/>
    </source>
</evidence>
<evidence type="ECO:0000256" key="9">
    <source>
        <dbReference type="ARBA" id="ARBA00022837"/>
    </source>
</evidence>
<keyword evidence="9 19" id="KW-0106">Calcium</keyword>
<protein>
    <recommendedName>
        <fullName evidence="22">EF-hand domain-containing protein</fullName>
    </recommendedName>
</protein>
<feature type="binding site" evidence="19">
    <location>
        <position position="189"/>
    </location>
    <ligand>
        <name>Ca(2+)</name>
        <dbReference type="ChEBI" id="CHEBI:29108"/>
        <label>2</label>
    </ligand>
</feature>
<reference evidence="23" key="1">
    <citation type="submission" date="2021-02" db="EMBL/GenBank/DDBJ databases">
        <authorList>
            <person name="Nowell W R."/>
        </authorList>
    </citation>
    <scope>NUCLEOTIDE SEQUENCE</scope>
</reference>
<evidence type="ECO:0000256" key="3">
    <source>
        <dbReference type="ARBA" id="ARBA00004651"/>
    </source>
</evidence>
<evidence type="ECO:0000256" key="4">
    <source>
        <dbReference type="ARBA" id="ARBA00007200"/>
    </source>
</evidence>
<dbReference type="EMBL" id="CAJOBP010031068">
    <property type="protein sequence ID" value="CAF4663143.1"/>
    <property type="molecule type" value="Genomic_DNA"/>
</dbReference>
<dbReference type="InterPro" id="IPR002048">
    <property type="entry name" value="EF_hand_dom"/>
</dbReference>
<dbReference type="InterPro" id="IPR018247">
    <property type="entry name" value="EF_Hand_1_Ca_BS"/>
</dbReference>
<keyword evidence="10 21" id="KW-1133">Transmembrane helix</keyword>
<evidence type="ECO:0000256" key="17">
    <source>
        <dbReference type="ARBA" id="ARBA00023303"/>
    </source>
</evidence>
<evidence type="ECO:0000259" key="22">
    <source>
        <dbReference type="PROSITE" id="PS50222"/>
    </source>
</evidence>
<dbReference type="GO" id="GO:0050982">
    <property type="term" value="P:detection of mechanical stimulus"/>
    <property type="evidence" value="ECO:0007669"/>
    <property type="project" value="TreeGrafter"/>
</dbReference>
<keyword evidence="7 19" id="KW-0107">Calcium channel</keyword>
<comment type="caution">
    <text evidence="23">The sequence shown here is derived from an EMBL/GenBank/DDBJ whole genome shotgun (WGS) entry which is preliminary data.</text>
</comment>
<evidence type="ECO:0000256" key="12">
    <source>
        <dbReference type="ARBA" id="ARBA00023065"/>
    </source>
</evidence>
<dbReference type="Gene3D" id="1.10.287.70">
    <property type="match status" value="1"/>
</dbReference>
<dbReference type="GO" id="GO:0005886">
    <property type="term" value="C:plasma membrane"/>
    <property type="evidence" value="ECO:0007669"/>
    <property type="project" value="UniProtKB-SubCell"/>
</dbReference>
<keyword evidence="17 19" id="KW-0407">Ion channel</keyword>
<evidence type="ECO:0000256" key="13">
    <source>
        <dbReference type="ARBA" id="ARBA00023136"/>
    </source>
</evidence>
<feature type="transmembrane region" description="Helical" evidence="21">
    <location>
        <begin position="49"/>
        <end position="67"/>
    </location>
</feature>
<feature type="domain" description="EF-hand" evidence="22">
    <location>
        <begin position="138"/>
        <end position="173"/>
    </location>
</feature>
<feature type="compositionally biased region" description="Basic and acidic residues" evidence="20">
    <location>
        <begin position="241"/>
        <end position="251"/>
    </location>
</feature>
<keyword evidence="19" id="KW-0479">Metal-binding</keyword>
<comment type="similarity">
    <text evidence="4">Belongs to the polycystin family.</text>
</comment>
<dbReference type="CDD" id="cd00051">
    <property type="entry name" value="EFh"/>
    <property type="match status" value="1"/>
</dbReference>
<dbReference type="PRINTS" id="PR01433">
    <property type="entry name" value="POLYCYSTIN2"/>
</dbReference>
<comment type="subcellular location">
    <subcellularLocation>
        <location evidence="3">Cell membrane</location>
        <topology evidence="3">Multi-pass membrane protein</topology>
    </subcellularLocation>
    <subcellularLocation>
        <location evidence="1">Cell projection</location>
        <location evidence="1">Cilium</location>
    </subcellularLocation>
    <subcellularLocation>
        <location evidence="2">Cytoplasmic vesicle</location>
    </subcellularLocation>
</comment>
<keyword evidence="13 21" id="KW-0472">Membrane</keyword>
<keyword evidence="18" id="KW-0968">Cytoplasmic vesicle</keyword>
<feature type="non-terminal residue" evidence="23">
    <location>
        <position position="251"/>
    </location>
</feature>
<feature type="transmembrane region" description="Helical" evidence="21">
    <location>
        <begin position="15"/>
        <end position="37"/>
    </location>
</feature>
<dbReference type="InterPro" id="IPR051223">
    <property type="entry name" value="Polycystin"/>
</dbReference>
<evidence type="ECO:0000256" key="6">
    <source>
        <dbReference type="ARBA" id="ARBA00022475"/>
    </source>
</evidence>
<evidence type="ECO:0000256" key="19">
    <source>
        <dbReference type="PIRSR" id="PIRSR603915-1"/>
    </source>
</evidence>
<dbReference type="GO" id="GO:0005509">
    <property type="term" value="F:calcium ion binding"/>
    <property type="evidence" value="ECO:0007669"/>
    <property type="project" value="InterPro"/>
</dbReference>
<evidence type="ECO:0000256" key="16">
    <source>
        <dbReference type="ARBA" id="ARBA00023273"/>
    </source>
</evidence>
<dbReference type="GO" id="GO:0031410">
    <property type="term" value="C:cytoplasmic vesicle"/>
    <property type="evidence" value="ECO:0007669"/>
    <property type="project" value="UniProtKB-SubCell"/>
</dbReference>
<evidence type="ECO:0000256" key="18">
    <source>
        <dbReference type="ARBA" id="ARBA00023329"/>
    </source>
</evidence>
<evidence type="ECO:0000256" key="21">
    <source>
        <dbReference type="SAM" id="Phobius"/>
    </source>
</evidence>
<dbReference type="SUPFAM" id="SSF47473">
    <property type="entry name" value="EF-hand"/>
    <property type="match status" value="1"/>
</dbReference>
<evidence type="ECO:0000256" key="5">
    <source>
        <dbReference type="ARBA" id="ARBA00022448"/>
    </source>
</evidence>
<dbReference type="SMART" id="SM00054">
    <property type="entry name" value="EFh"/>
    <property type="match status" value="2"/>
</dbReference>
<proteinExistence type="inferred from homology"/>
<keyword evidence="5" id="KW-0813">Transport</keyword>